<keyword evidence="4" id="KW-1185">Reference proteome</keyword>
<sequence length="445" mass="47618">MSGAWPGSTDRGADRSPPAFGFCPSPPPSTTRAGPSADRIATVKMVLNGVLMVPLTIIFVLPLALAEVMMGSFSEHRDLKHRLQIEVDAKPARDKSNHLVIAPASRNVVEIENQDPATPALAAMPARAAFAVDPSDTPASLRDSGILMTAKPSSQSLLSESNCGYTVQVNLCGNASAPSVPTSPSSLLAAVADAMILSGTVDTSNTSSSSPVLHLPCSTLPTQTWWSTHFTVLRPLSPHTRRILYVARPLHGDLTEQDVVISVVTAAEAERQRDVFRTACELGLNTTLAAVLDVVTGAGDAVLVTQLYAGSVRDRLRDGRALDANEAKAVCLFVLLHLSVLADMDIALVDAFKWDYILVKDLARPLTFDNLILGGIHRMVMAHDDVADSDQIPERCRTALVQFLAPLILIAGTGNLPTNLESAVRGRSGLDTWTEVRRTLEEIQD</sequence>
<evidence type="ECO:0000256" key="2">
    <source>
        <dbReference type="SAM" id="Phobius"/>
    </source>
</evidence>
<feature type="region of interest" description="Disordered" evidence="1">
    <location>
        <begin position="1"/>
        <end position="35"/>
    </location>
</feature>
<organism evidence="3 4">
    <name type="scientific">Allomyces macrogynus (strain ATCC 38327)</name>
    <name type="common">Allomyces javanicus var. macrogynus</name>
    <dbReference type="NCBI Taxonomy" id="578462"/>
    <lineage>
        <taxon>Eukaryota</taxon>
        <taxon>Fungi</taxon>
        <taxon>Fungi incertae sedis</taxon>
        <taxon>Blastocladiomycota</taxon>
        <taxon>Blastocladiomycetes</taxon>
        <taxon>Blastocladiales</taxon>
        <taxon>Blastocladiaceae</taxon>
        <taxon>Allomyces</taxon>
    </lineage>
</organism>
<dbReference type="VEuPathDB" id="FungiDB:AMAG_04689"/>
<name>A0A0L0S650_ALLM3</name>
<accession>A0A0L0S650</accession>
<keyword evidence="2" id="KW-0472">Membrane</keyword>
<proteinExistence type="predicted"/>
<reference evidence="4" key="2">
    <citation type="submission" date="2009-11" db="EMBL/GenBank/DDBJ databases">
        <title>The Genome Sequence of Allomyces macrogynus strain ATCC 38327.</title>
        <authorList>
            <consortium name="The Broad Institute Genome Sequencing Platform"/>
            <person name="Russ C."/>
            <person name="Cuomo C."/>
            <person name="Shea T."/>
            <person name="Young S.K."/>
            <person name="Zeng Q."/>
            <person name="Koehrsen M."/>
            <person name="Haas B."/>
            <person name="Borodovsky M."/>
            <person name="Guigo R."/>
            <person name="Alvarado L."/>
            <person name="Berlin A."/>
            <person name="Borenstein D."/>
            <person name="Chen Z."/>
            <person name="Engels R."/>
            <person name="Freedman E."/>
            <person name="Gellesch M."/>
            <person name="Goldberg J."/>
            <person name="Griggs A."/>
            <person name="Gujja S."/>
            <person name="Heiman D."/>
            <person name="Hepburn T."/>
            <person name="Howarth C."/>
            <person name="Jen D."/>
            <person name="Larson L."/>
            <person name="Lewis B."/>
            <person name="Mehta T."/>
            <person name="Park D."/>
            <person name="Pearson M."/>
            <person name="Roberts A."/>
            <person name="Saif S."/>
            <person name="Shenoy N."/>
            <person name="Sisk P."/>
            <person name="Stolte C."/>
            <person name="Sykes S."/>
            <person name="Walk T."/>
            <person name="White J."/>
            <person name="Yandava C."/>
            <person name="Burger G."/>
            <person name="Gray M.W."/>
            <person name="Holland P.W.H."/>
            <person name="King N."/>
            <person name="Lang F.B.F."/>
            <person name="Roger A.J."/>
            <person name="Ruiz-Trillo I."/>
            <person name="Lander E."/>
            <person name="Nusbaum C."/>
        </authorList>
    </citation>
    <scope>NUCLEOTIDE SEQUENCE [LARGE SCALE GENOMIC DNA]</scope>
    <source>
        <strain evidence="4">ATCC 38327</strain>
    </source>
</reference>
<dbReference type="AlphaFoldDB" id="A0A0L0S650"/>
<evidence type="ECO:0000313" key="3">
    <source>
        <dbReference type="EMBL" id="KNE57844.1"/>
    </source>
</evidence>
<evidence type="ECO:0000313" key="4">
    <source>
        <dbReference type="Proteomes" id="UP000054350"/>
    </source>
</evidence>
<gene>
    <name evidence="3" type="ORF">AMAG_04689</name>
</gene>
<dbReference type="EMBL" id="GG745332">
    <property type="protein sequence ID" value="KNE57844.1"/>
    <property type="molecule type" value="Genomic_DNA"/>
</dbReference>
<keyword evidence="2" id="KW-0812">Transmembrane</keyword>
<reference evidence="3 4" key="1">
    <citation type="submission" date="2009-11" db="EMBL/GenBank/DDBJ databases">
        <title>Annotation of Allomyces macrogynus ATCC 38327.</title>
        <authorList>
            <consortium name="The Broad Institute Genome Sequencing Platform"/>
            <person name="Russ C."/>
            <person name="Cuomo C."/>
            <person name="Burger G."/>
            <person name="Gray M.W."/>
            <person name="Holland P.W.H."/>
            <person name="King N."/>
            <person name="Lang F.B.F."/>
            <person name="Roger A.J."/>
            <person name="Ruiz-Trillo I."/>
            <person name="Young S.K."/>
            <person name="Zeng Q."/>
            <person name="Gargeya S."/>
            <person name="Fitzgerald M."/>
            <person name="Haas B."/>
            <person name="Abouelleil A."/>
            <person name="Alvarado L."/>
            <person name="Arachchi H.M."/>
            <person name="Berlin A."/>
            <person name="Chapman S.B."/>
            <person name="Gearin G."/>
            <person name="Goldberg J."/>
            <person name="Griggs A."/>
            <person name="Gujja S."/>
            <person name="Hansen M."/>
            <person name="Heiman D."/>
            <person name="Howarth C."/>
            <person name="Larimer J."/>
            <person name="Lui A."/>
            <person name="MacDonald P.J.P."/>
            <person name="McCowen C."/>
            <person name="Montmayeur A."/>
            <person name="Murphy C."/>
            <person name="Neiman D."/>
            <person name="Pearson M."/>
            <person name="Priest M."/>
            <person name="Roberts A."/>
            <person name="Saif S."/>
            <person name="Shea T."/>
            <person name="Sisk P."/>
            <person name="Stolte C."/>
            <person name="Sykes S."/>
            <person name="Wortman J."/>
            <person name="Nusbaum C."/>
            <person name="Birren B."/>
        </authorList>
    </citation>
    <scope>NUCLEOTIDE SEQUENCE [LARGE SCALE GENOMIC DNA]</scope>
    <source>
        <strain evidence="3 4">ATCC 38327</strain>
    </source>
</reference>
<dbReference type="OrthoDB" id="5569199at2759"/>
<feature type="transmembrane region" description="Helical" evidence="2">
    <location>
        <begin position="51"/>
        <end position="73"/>
    </location>
</feature>
<dbReference type="Proteomes" id="UP000054350">
    <property type="component" value="Unassembled WGS sequence"/>
</dbReference>
<evidence type="ECO:0000256" key="1">
    <source>
        <dbReference type="SAM" id="MobiDB-lite"/>
    </source>
</evidence>
<protein>
    <submittedName>
        <fullName evidence="3">Uncharacterized protein</fullName>
    </submittedName>
</protein>
<keyword evidence="2" id="KW-1133">Transmembrane helix</keyword>